<gene>
    <name evidence="3" type="ORF">WJX84_009692</name>
</gene>
<dbReference type="CDD" id="cd00081">
    <property type="entry name" value="Hint"/>
    <property type="match status" value="1"/>
</dbReference>
<protein>
    <recommendedName>
        <fullName evidence="2">Hint domain-containing protein</fullName>
    </recommendedName>
</protein>
<dbReference type="PANTHER" id="PTHR46706:SF12">
    <property type="entry name" value="PROTEIN QUA-1-RELATED"/>
    <property type="match status" value="1"/>
</dbReference>
<feature type="compositionally biased region" description="Basic and acidic residues" evidence="1">
    <location>
        <begin position="243"/>
        <end position="264"/>
    </location>
</feature>
<name>A0AAW1TCZ7_9CHLO</name>
<reference evidence="3 4" key="1">
    <citation type="journal article" date="2024" name="Nat. Commun.">
        <title>Phylogenomics reveals the evolutionary origins of lichenization in chlorophyte algae.</title>
        <authorList>
            <person name="Puginier C."/>
            <person name="Libourel C."/>
            <person name="Otte J."/>
            <person name="Skaloud P."/>
            <person name="Haon M."/>
            <person name="Grisel S."/>
            <person name="Petersen M."/>
            <person name="Berrin J.G."/>
            <person name="Delaux P.M."/>
            <person name="Dal Grande F."/>
            <person name="Keller J."/>
        </authorList>
    </citation>
    <scope>NUCLEOTIDE SEQUENCE [LARGE SCALE GENOMIC DNA]</scope>
    <source>
        <strain evidence="3 4">SAG 2523</strain>
    </source>
</reference>
<keyword evidence="4" id="KW-1185">Reference proteome</keyword>
<evidence type="ECO:0000256" key="1">
    <source>
        <dbReference type="SAM" id="MobiDB-lite"/>
    </source>
</evidence>
<evidence type="ECO:0000259" key="2">
    <source>
        <dbReference type="SMART" id="SM00306"/>
    </source>
</evidence>
<dbReference type="Gene3D" id="3.40.140.10">
    <property type="entry name" value="Cytidine Deaminase, domain 2"/>
    <property type="match status" value="1"/>
</dbReference>
<dbReference type="EMBL" id="JALJOV010000087">
    <property type="protein sequence ID" value="KAK9867445.1"/>
    <property type="molecule type" value="Genomic_DNA"/>
</dbReference>
<dbReference type="GO" id="GO:0016540">
    <property type="term" value="P:protein autoprocessing"/>
    <property type="evidence" value="ECO:0007669"/>
    <property type="project" value="InterPro"/>
</dbReference>
<dbReference type="AlphaFoldDB" id="A0AAW1TCZ7"/>
<dbReference type="InterPro" id="IPR016193">
    <property type="entry name" value="Cytidine_deaminase-like"/>
</dbReference>
<dbReference type="SUPFAM" id="SSF53927">
    <property type="entry name" value="Cytidine deaminase-like"/>
    <property type="match status" value="1"/>
</dbReference>
<dbReference type="Gene3D" id="2.170.16.10">
    <property type="entry name" value="Hedgehog/Intein (Hint) domain"/>
    <property type="match status" value="1"/>
</dbReference>
<dbReference type="PANTHER" id="PTHR46706">
    <property type="entry name" value="PROTEIN QUA-1-RELATED"/>
    <property type="match status" value="1"/>
</dbReference>
<proteinExistence type="predicted"/>
<organism evidence="3 4">
    <name type="scientific">Apatococcus fuscideae</name>
    <dbReference type="NCBI Taxonomy" id="2026836"/>
    <lineage>
        <taxon>Eukaryota</taxon>
        <taxon>Viridiplantae</taxon>
        <taxon>Chlorophyta</taxon>
        <taxon>core chlorophytes</taxon>
        <taxon>Trebouxiophyceae</taxon>
        <taxon>Chlorellales</taxon>
        <taxon>Chlorellaceae</taxon>
        <taxon>Apatococcus</taxon>
    </lineage>
</organism>
<evidence type="ECO:0000313" key="3">
    <source>
        <dbReference type="EMBL" id="KAK9867445.1"/>
    </source>
</evidence>
<dbReference type="InterPro" id="IPR052140">
    <property type="entry name" value="Dev_Signal_Hedgehog-like"/>
</dbReference>
<sequence length="665" mass="70617">MPLAFGDPVHVQATMHPGLELQPMLVATLPGQQASSLISKLGSISPLPAHNLGHVKRVRKQSGQPLQQLEVVLCPAPSGLTSESAAEAIARVSAELPAPLHELIKEHSLQLYIVNVPRHAPTTRDLWSEWTKLWPIVWRTPDFGPLALRPDAGAINSEAADKMRGWMQEAWQLALDAHASGAVFNAALIVDPLRGEVIAQAVDDQQGHPLRHVVMRAVAAAAERDLRLWPSAVPADGEPPSSLHEHEAGEEQGMRKVHRPRELPGSDVHTAAASMALSTGTASLTAGLPAFPSPSCGPKPYLCTGMDCYVVQEPCAMCAMGLVHARLARVVYALPDAVHGALGGRLRLHSQRSLNHHYLNDIHSWTLSPGLARQRRNILGVKMVTSVLLVILLSAVLTQAQIAPDTLDQLPPAEAPIQLAAAGVESAAAASAPTYPAAPGYAPVAYASSVVSNTTNSTTSCFPGAAIVSTPLGMRTMSSLRIGDQVLTLTPAGQATYEKIFAFTHRAQKEKALFITLTTASGHTLSATAGHFVWAAKPGQKASIVRMGDVQMGDELLTSAWSKGDRELRSPVAYINLRTQEGLFNPHTVSGSIVVNGVAATAFTDALQPSTAVYATVMLPLRVLSFLIPSKSMAMAFNDAVLDIYFNSLTGPGMLRSLLGAGVKL</sequence>
<dbReference type="InterPro" id="IPR003587">
    <property type="entry name" value="Hint_dom_N"/>
</dbReference>
<dbReference type="Proteomes" id="UP001485043">
    <property type="component" value="Unassembled WGS sequence"/>
</dbReference>
<dbReference type="SUPFAM" id="SSF51294">
    <property type="entry name" value="Hedgehog/intein (Hint) domain"/>
    <property type="match status" value="1"/>
</dbReference>
<accession>A0AAW1TCZ7</accession>
<dbReference type="GO" id="GO:0003824">
    <property type="term" value="F:catalytic activity"/>
    <property type="evidence" value="ECO:0007669"/>
    <property type="project" value="InterPro"/>
</dbReference>
<dbReference type="InterPro" id="IPR001767">
    <property type="entry name" value="Hedgehog_Hint"/>
</dbReference>
<comment type="caution">
    <text evidence="3">The sequence shown here is derived from an EMBL/GenBank/DDBJ whole genome shotgun (WGS) entry which is preliminary data.</text>
</comment>
<evidence type="ECO:0000313" key="4">
    <source>
        <dbReference type="Proteomes" id="UP001485043"/>
    </source>
</evidence>
<dbReference type="InterPro" id="IPR036844">
    <property type="entry name" value="Hint_dom_sf"/>
</dbReference>
<dbReference type="SMART" id="SM00306">
    <property type="entry name" value="HintN"/>
    <property type="match status" value="1"/>
</dbReference>
<dbReference type="Pfam" id="PF01079">
    <property type="entry name" value="Hint"/>
    <property type="match status" value="1"/>
</dbReference>
<feature type="domain" description="Hint" evidence="2">
    <location>
        <begin position="459"/>
        <end position="560"/>
    </location>
</feature>
<feature type="region of interest" description="Disordered" evidence="1">
    <location>
        <begin position="231"/>
        <end position="265"/>
    </location>
</feature>